<dbReference type="Pfam" id="PF00486">
    <property type="entry name" value="Trans_reg_C"/>
    <property type="match status" value="1"/>
</dbReference>
<evidence type="ECO:0000256" key="14">
    <source>
        <dbReference type="PROSITE-ProRule" id="PRU01091"/>
    </source>
</evidence>
<dbReference type="GO" id="GO:0032993">
    <property type="term" value="C:protein-DNA complex"/>
    <property type="evidence" value="ECO:0007669"/>
    <property type="project" value="TreeGrafter"/>
</dbReference>
<dbReference type="InterPro" id="IPR001867">
    <property type="entry name" value="OmpR/PhoB-type_DNA-bd"/>
</dbReference>
<feature type="region of interest" description="Disordered" evidence="15">
    <location>
        <begin position="131"/>
        <end position="152"/>
    </location>
</feature>
<evidence type="ECO:0000256" key="15">
    <source>
        <dbReference type="SAM" id="MobiDB-lite"/>
    </source>
</evidence>
<evidence type="ECO:0000313" key="19">
    <source>
        <dbReference type="Proteomes" id="UP000193118"/>
    </source>
</evidence>
<dbReference type="InterPro" id="IPR001789">
    <property type="entry name" value="Sig_transdc_resp-reg_receiver"/>
</dbReference>
<evidence type="ECO:0000256" key="1">
    <source>
        <dbReference type="ARBA" id="ARBA00004496"/>
    </source>
</evidence>
<evidence type="ECO:0000256" key="8">
    <source>
        <dbReference type="ARBA" id="ARBA00023015"/>
    </source>
</evidence>
<dbReference type="SUPFAM" id="SSF52172">
    <property type="entry name" value="CheY-like"/>
    <property type="match status" value="1"/>
</dbReference>
<comment type="subcellular location">
    <subcellularLocation>
        <location evidence="1">Cytoplasm</location>
    </subcellularLocation>
</comment>
<dbReference type="PANTHER" id="PTHR48111">
    <property type="entry name" value="REGULATOR OF RPOS"/>
    <property type="match status" value="1"/>
</dbReference>
<dbReference type="Gene3D" id="6.10.250.690">
    <property type="match status" value="1"/>
</dbReference>
<dbReference type="GO" id="GO:0006817">
    <property type="term" value="P:phosphate ion transport"/>
    <property type="evidence" value="ECO:0007669"/>
    <property type="project" value="UniProtKB-KW"/>
</dbReference>
<evidence type="ECO:0000256" key="10">
    <source>
        <dbReference type="ARBA" id="ARBA00023159"/>
    </source>
</evidence>
<evidence type="ECO:0000256" key="12">
    <source>
        <dbReference type="ARBA" id="ARBA00024735"/>
    </source>
</evidence>
<evidence type="ECO:0000256" key="5">
    <source>
        <dbReference type="ARBA" id="ARBA00022553"/>
    </source>
</evidence>
<dbReference type="GO" id="GO:0006355">
    <property type="term" value="P:regulation of DNA-templated transcription"/>
    <property type="evidence" value="ECO:0007669"/>
    <property type="project" value="InterPro"/>
</dbReference>
<dbReference type="PROSITE" id="PS51755">
    <property type="entry name" value="OMPR_PHOB"/>
    <property type="match status" value="1"/>
</dbReference>
<dbReference type="InterPro" id="IPR011006">
    <property type="entry name" value="CheY-like_superfamily"/>
</dbReference>
<evidence type="ECO:0000256" key="4">
    <source>
        <dbReference type="ARBA" id="ARBA00022490"/>
    </source>
</evidence>
<dbReference type="SUPFAM" id="SSF46894">
    <property type="entry name" value="C-terminal effector domain of the bipartite response regulators"/>
    <property type="match status" value="1"/>
</dbReference>
<dbReference type="EMBL" id="MTBO01000007">
    <property type="protein sequence ID" value="OSI17861.1"/>
    <property type="molecule type" value="Genomic_DNA"/>
</dbReference>
<dbReference type="GO" id="GO:0000976">
    <property type="term" value="F:transcription cis-regulatory region binding"/>
    <property type="evidence" value="ECO:0007669"/>
    <property type="project" value="TreeGrafter"/>
</dbReference>
<dbReference type="SMART" id="SM00862">
    <property type="entry name" value="Trans_reg_C"/>
    <property type="match status" value="1"/>
</dbReference>
<dbReference type="Gene3D" id="3.40.50.2300">
    <property type="match status" value="1"/>
</dbReference>
<evidence type="ECO:0000256" key="6">
    <source>
        <dbReference type="ARBA" id="ARBA00022592"/>
    </source>
</evidence>
<sequence length="234" mass="25904">MPQVNILAIEDEEAIGRLIGFVLEQAGFQVTVVPSVEKALPLLAAELPDMVLVDWMLPGASGLQLIKQLRQNTRTRDLPIILLTARGTESDKEQGLNLGADDYVTKPFSPRELIARVNALLRRRAPQKTEQTIEAGGLTVNPSEQTASANGTPVALGPSEFKLLHFFITHPNRAYNRRQLLDLVWGDHVFVEERTVDVHISRLRRALEEGGAGNCIQTVRGLGYRFYTESGETP</sequence>
<dbReference type="NCBIfam" id="TIGR02154">
    <property type="entry name" value="PhoB"/>
    <property type="match status" value="1"/>
</dbReference>
<dbReference type="CDD" id="cd17618">
    <property type="entry name" value="REC_OmpR_PhoB"/>
    <property type="match status" value="1"/>
</dbReference>
<feature type="modified residue" description="4-aspartylphosphate" evidence="13">
    <location>
        <position position="54"/>
    </location>
</feature>
<name>A0A1X3DDS9_9NEIS</name>
<feature type="domain" description="OmpR/PhoB-type" evidence="17">
    <location>
        <begin position="130"/>
        <end position="228"/>
    </location>
</feature>
<keyword evidence="8" id="KW-0805">Transcription regulation</keyword>
<keyword evidence="3" id="KW-0813">Transport</keyword>
<feature type="compositionally biased region" description="Polar residues" evidence="15">
    <location>
        <begin position="140"/>
        <end position="151"/>
    </location>
</feature>
<evidence type="ECO:0000259" key="17">
    <source>
        <dbReference type="PROSITE" id="PS51755"/>
    </source>
</evidence>
<gene>
    <name evidence="18" type="ORF">BWD09_04570</name>
</gene>
<dbReference type="SMART" id="SM00448">
    <property type="entry name" value="REC"/>
    <property type="match status" value="1"/>
</dbReference>
<keyword evidence="4" id="KW-0963">Cytoplasm</keyword>
<proteinExistence type="predicted"/>
<dbReference type="STRING" id="194197.BWD09_04570"/>
<dbReference type="AlphaFoldDB" id="A0A1X3DDS9"/>
<dbReference type="PANTHER" id="PTHR48111:SF40">
    <property type="entry name" value="PHOSPHATE REGULON TRANSCRIPTIONAL REGULATORY PROTEIN PHOB"/>
    <property type="match status" value="1"/>
</dbReference>
<comment type="function">
    <text evidence="12">This protein is a positive regulator for the phosphate regulon. Transcription of this operon is positively regulated by PhoB and PhoR when phosphate is limited.</text>
</comment>
<keyword evidence="9 14" id="KW-0238">DNA-binding</keyword>
<accession>A0A1X3DDS9</accession>
<dbReference type="Proteomes" id="UP000193118">
    <property type="component" value="Unassembled WGS sequence"/>
</dbReference>
<dbReference type="FunFam" id="1.10.10.10:FF:000018">
    <property type="entry name" value="DNA-binding response regulator ResD"/>
    <property type="match status" value="1"/>
</dbReference>
<evidence type="ECO:0000259" key="16">
    <source>
        <dbReference type="PROSITE" id="PS50110"/>
    </source>
</evidence>
<keyword evidence="10" id="KW-0010">Activator</keyword>
<keyword evidence="6" id="KW-0592">Phosphate transport</keyword>
<dbReference type="GO" id="GO:0000156">
    <property type="term" value="F:phosphorelay response regulator activity"/>
    <property type="evidence" value="ECO:0007669"/>
    <property type="project" value="InterPro"/>
</dbReference>
<feature type="DNA-binding region" description="OmpR/PhoB-type" evidence="14">
    <location>
        <begin position="130"/>
        <end position="228"/>
    </location>
</feature>
<reference evidence="19" key="1">
    <citation type="submission" date="2017-01" db="EMBL/GenBank/DDBJ databases">
        <authorList>
            <person name="Wolfgang W.J."/>
            <person name="Cole J."/>
            <person name="Wroblewski D."/>
            <person name="Mcginnis J."/>
            <person name="Musser K.A."/>
        </authorList>
    </citation>
    <scope>NUCLEOTIDE SEQUENCE [LARGE SCALE GENOMIC DNA]</scope>
    <source>
        <strain evidence="19">DSM 19151</strain>
    </source>
</reference>
<dbReference type="RefSeq" id="WP_085365535.1">
    <property type="nucleotide sequence ID" value="NZ_CAUJPZ010000010.1"/>
</dbReference>
<dbReference type="PROSITE" id="PS50110">
    <property type="entry name" value="RESPONSE_REGULATORY"/>
    <property type="match status" value="1"/>
</dbReference>
<keyword evidence="5 13" id="KW-0597">Phosphoprotein</keyword>
<keyword evidence="11" id="KW-0804">Transcription</keyword>
<feature type="domain" description="Response regulatory" evidence="16">
    <location>
        <begin position="5"/>
        <end position="121"/>
    </location>
</feature>
<dbReference type="GO" id="GO:0005829">
    <property type="term" value="C:cytosol"/>
    <property type="evidence" value="ECO:0007669"/>
    <property type="project" value="TreeGrafter"/>
</dbReference>
<evidence type="ECO:0000256" key="11">
    <source>
        <dbReference type="ARBA" id="ARBA00023163"/>
    </source>
</evidence>
<keyword evidence="7" id="KW-0902">Two-component regulatory system</keyword>
<dbReference type="InterPro" id="IPR036388">
    <property type="entry name" value="WH-like_DNA-bd_sf"/>
</dbReference>
<evidence type="ECO:0000256" key="9">
    <source>
        <dbReference type="ARBA" id="ARBA00023125"/>
    </source>
</evidence>
<evidence type="ECO:0000256" key="3">
    <source>
        <dbReference type="ARBA" id="ARBA00022448"/>
    </source>
</evidence>
<dbReference type="InterPro" id="IPR016032">
    <property type="entry name" value="Sig_transdc_resp-reg_C-effctor"/>
</dbReference>
<dbReference type="InterPro" id="IPR011879">
    <property type="entry name" value="Sig_transdc_resp-reg_PhoB"/>
</dbReference>
<dbReference type="GeneID" id="94580335"/>
<keyword evidence="19" id="KW-1185">Reference proteome</keyword>
<dbReference type="CDD" id="cd00383">
    <property type="entry name" value="trans_reg_C"/>
    <property type="match status" value="1"/>
</dbReference>
<dbReference type="Pfam" id="PF00072">
    <property type="entry name" value="Response_reg"/>
    <property type="match status" value="1"/>
</dbReference>
<evidence type="ECO:0000256" key="7">
    <source>
        <dbReference type="ARBA" id="ARBA00023012"/>
    </source>
</evidence>
<evidence type="ECO:0000256" key="13">
    <source>
        <dbReference type="PROSITE-ProRule" id="PRU00169"/>
    </source>
</evidence>
<dbReference type="InterPro" id="IPR039420">
    <property type="entry name" value="WalR-like"/>
</dbReference>
<protein>
    <recommendedName>
        <fullName evidence="2">Phosphate regulon transcriptional regulatory protein PhoB</fullName>
    </recommendedName>
</protein>
<dbReference type="Gene3D" id="1.10.10.10">
    <property type="entry name" value="Winged helix-like DNA-binding domain superfamily/Winged helix DNA-binding domain"/>
    <property type="match status" value="1"/>
</dbReference>
<evidence type="ECO:0000256" key="2">
    <source>
        <dbReference type="ARBA" id="ARBA00013332"/>
    </source>
</evidence>
<evidence type="ECO:0000313" key="18">
    <source>
        <dbReference type="EMBL" id="OSI17861.1"/>
    </source>
</evidence>
<dbReference type="OrthoDB" id="5295288at2"/>
<comment type="caution">
    <text evidence="18">The sequence shown here is derived from an EMBL/GenBank/DDBJ whole genome shotgun (WGS) entry which is preliminary data.</text>
</comment>
<organism evidence="18 19">
    <name type="scientific">Neisseria dentiae</name>
    <dbReference type="NCBI Taxonomy" id="194197"/>
    <lineage>
        <taxon>Bacteria</taxon>
        <taxon>Pseudomonadati</taxon>
        <taxon>Pseudomonadota</taxon>
        <taxon>Betaproteobacteria</taxon>
        <taxon>Neisseriales</taxon>
        <taxon>Neisseriaceae</taxon>
        <taxon>Neisseria</taxon>
    </lineage>
</organism>